<dbReference type="InParanoid" id="A0A1Y1XVA9"/>
<keyword evidence="9" id="KW-1185">Reference proteome</keyword>
<comment type="caution">
    <text evidence="8">The sequence shown here is derived from an EMBL/GenBank/DDBJ whole genome shotgun (WGS) entry which is preliminary data.</text>
</comment>
<dbReference type="OrthoDB" id="6605928at2759"/>
<dbReference type="Proteomes" id="UP000193498">
    <property type="component" value="Unassembled WGS sequence"/>
</dbReference>
<dbReference type="Gene3D" id="3.30.70.100">
    <property type="match status" value="1"/>
</dbReference>
<evidence type="ECO:0000256" key="7">
    <source>
        <dbReference type="SAM" id="Coils"/>
    </source>
</evidence>
<dbReference type="AlphaFoldDB" id="A0A1Y1XVA9"/>
<proteinExistence type="inferred from homology"/>
<evidence type="ECO:0000256" key="5">
    <source>
        <dbReference type="ARBA" id="ARBA00053565"/>
    </source>
</evidence>
<dbReference type="CDD" id="cd14785">
    <property type="entry name" value="V-ATPase_C"/>
    <property type="match status" value="1"/>
</dbReference>
<sequence>MPQYWLVSVPANGSKDSSFQSLRTSINEVAEASSLELPEFKIGTLDTLVVLSDDLVKYDQAFEATVVKMVDNLKALLRGDAAQLEEALTVNEKPVDHFLKSFQWNSMKYRSDKPLKEIAELINQEGSSLDSSMKAKMSQYNSVKSSLTNIERKQTGNLAVRGLADIVKKEHCVLDSEYLQTLFVAVPKNLYKDWEAKYETLTEMVVPRSSSKIAEDNDYGLFAVSVFQRVVNDFSLKCREEKFIVREFEYNEEQLEEDKREYEETEASEREQWKSLLQWCKTSFGEVFAAWIHIKILRVFVESVLRYGLPLDYSAAMIKPKAKGGSKIRDLLVKKYASLGGSFGQEDHSDHLDEYQGLIDKDYTPFVLFNIPWTVFDKEK</sequence>
<accession>A0A1Y1XVA9</accession>
<dbReference type="Gene3D" id="1.20.1460.10">
    <property type="entry name" value="subunit c (vma5p) of the yeast v-atpase, domain 2"/>
    <property type="match status" value="1"/>
</dbReference>
<dbReference type="FunFam" id="3.30.70.100:FF:000002">
    <property type="entry name" value="V-type proton ATPase subunit C"/>
    <property type="match status" value="1"/>
</dbReference>
<evidence type="ECO:0000256" key="3">
    <source>
        <dbReference type="ARBA" id="ARBA00022781"/>
    </source>
</evidence>
<keyword evidence="4 6" id="KW-0406">Ion transport</keyword>
<dbReference type="Gene3D" id="3.30.70.1180">
    <property type="entry name" value="Vacuolar atp synthase subunit c, domain 1"/>
    <property type="match status" value="1"/>
</dbReference>
<gene>
    <name evidence="8" type="ORF">K493DRAFT_340487</name>
</gene>
<keyword evidence="2 6" id="KW-0813">Transport</keyword>
<evidence type="ECO:0000313" key="8">
    <source>
        <dbReference type="EMBL" id="ORX89653.1"/>
    </source>
</evidence>
<comment type="function">
    <text evidence="6">Subunit of the V1 complex of vacuolar(H+)-ATPase (V-ATPase), a multisubunit enzyme composed of a peripheral complex (V1) that hydrolyzes ATP and a membrane integral complex (V0) that translocates protons. V-ATPase is responsible for acidifying and maintaining the pH of intracellular compartments and in some cell types, is targeted to the plasma membrane, where it is responsible for acidifying the extracellular environment. Subunit C is necessary for the assembly of the catalytic sector of the enzyme and is likely to have a specific function in its catalytic activity.</text>
</comment>
<evidence type="ECO:0000256" key="1">
    <source>
        <dbReference type="ARBA" id="ARBA00006138"/>
    </source>
</evidence>
<name>A0A1Y1XVA9_9FUNG</name>
<dbReference type="InterPro" id="IPR036132">
    <property type="entry name" value="Vac_ATP_synth_c_sf"/>
</dbReference>
<keyword evidence="7" id="KW-0175">Coiled coil</keyword>
<feature type="coiled-coil region" evidence="7">
    <location>
        <begin position="245"/>
        <end position="272"/>
    </location>
</feature>
<dbReference type="STRING" id="1314790.A0A1Y1XVA9"/>
<reference evidence="8 9" key="1">
    <citation type="submission" date="2016-07" db="EMBL/GenBank/DDBJ databases">
        <title>Pervasive Adenine N6-methylation of Active Genes in Fungi.</title>
        <authorList>
            <consortium name="DOE Joint Genome Institute"/>
            <person name="Mondo S.J."/>
            <person name="Dannebaum R.O."/>
            <person name="Kuo R.C."/>
            <person name="Labutti K."/>
            <person name="Haridas S."/>
            <person name="Kuo A."/>
            <person name="Salamov A."/>
            <person name="Ahrendt S.R."/>
            <person name="Lipzen A."/>
            <person name="Sullivan W."/>
            <person name="Andreopoulos W.B."/>
            <person name="Clum A."/>
            <person name="Lindquist E."/>
            <person name="Daum C."/>
            <person name="Ramamoorthy G.K."/>
            <person name="Gryganskyi A."/>
            <person name="Culley D."/>
            <person name="Magnuson J.K."/>
            <person name="James T.Y."/>
            <person name="O'Malley M.A."/>
            <person name="Stajich J.E."/>
            <person name="Spatafora J.W."/>
            <person name="Visel A."/>
            <person name="Grigoriev I.V."/>
        </authorList>
    </citation>
    <scope>NUCLEOTIDE SEQUENCE [LARGE SCALE GENOMIC DNA]</scope>
    <source>
        <strain evidence="8 9">CBS 931.73</strain>
    </source>
</reference>
<protein>
    <recommendedName>
        <fullName evidence="6">V-type proton ATPase subunit C</fullName>
    </recommendedName>
</protein>
<dbReference type="PANTHER" id="PTHR10137:SF0">
    <property type="entry name" value="V-TYPE PROTON ATPASE SUBUNIT C"/>
    <property type="match status" value="1"/>
</dbReference>
<dbReference type="Pfam" id="PF03223">
    <property type="entry name" value="V-ATPase_C"/>
    <property type="match status" value="1"/>
</dbReference>
<dbReference type="InterPro" id="IPR004907">
    <property type="entry name" value="ATPase_V1-cplx_csu"/>
</dbReference>
<evidence type="ECO:0000313" key="9">
    <source>
        <dbReference type="Proteomes" id="UP000193498"/>
    </source>
</evidence>
<comment type="similarity">
    <text evidence="1 6">Belongs to the V-ATPase C subunit family.</text>
</comment>
<dbReference type="GO" id="GO:0046961">
    <property type="term" value="F:proton-transporting ATPase activity, rotational mechanism"/>
    <property type="evidence" value="ECO:0007669"/>
    <property type="project" value="InterPro"/>
</dbReference>
<dbReference type="SUPFAM" id="SSF118203">
    <property type="entry name" value="Vacuolar ATP synthase subunit C"/>
    <property type="match status" value="1"/>
</dbReference>
<keyword evidence="3 6" id="KW-0375">Hydrogen ion transport</keyword>
<dbReference type="EMBL" id="MCFE01000429">
    <property type="protein sequence ID" value="ORX89653.1"/>
    <property type="molecule type" value="Genomic_DNA"/>
</dbReference>
<comment type="subunit">
    <text evidence="6">V-ATPase is a heteromultimeric enzyme composed of a peripheral catalytic V1 complex (components A to H) attached to an integral membrane V0 proton pore complex.</text>
</comment>
<comment type="function">
    <text evidence="5">Subunit of the V1 complex of vacuolar(H+)-ATPase (V-ATPase), a multisubunit enzyme composed of a peripheral complex (V1) that hydrolyzes ATP and a membrane integral complex (V0) that translocates protons. V-ATPase is responsible for acidifying and maintaining the pH of intracellular compartments. Subunit C is necessary for the assembly of the catalytic sector of the enzyme and is likely to have a specific function in its catalytic activity. Reversibly leaves the enzyme after glucose depletion, causing the catalytic subcomplex V1 to detach from the V0 section.</text>
</comment>
<dbReference type="PANTHER" id="PTHR10137">
    <property type="entry name" value="V-TYPE PROTON ATPASE SUBUNIT C"/>
    <property type="match status" value="1"/>
</dbReference>
<evidence type="ECO:0000256" key="4">
    <source>
        <dbReference type="ARBA" id="ARBA00023065"/>
    </source>
</evidence>
<dbReference type="FunCoup" id="A0A1Y1XVA9">
    <property type="interactions" value="246"/>
</dbReference>
<organism evidence="8 9">
    <name type="scientific">Basidiobolus meristosporus CBS 931.73</name>
    <dbReference type="NCBI Taxonomy" id="1314790"/>
    <lineage>
        <taxon>Eukaryota</taxon>
        <taxon>Fungi</taxon>
        <taxon>Fungi incertae sedis</taxon>
        <taxon>Zoopagomycota</taxon>
        <taxon>Entomophthoromycotina</taxon>
        <taxon>Basidiobolomycetes</taxon>
        <taxon>Basidiobolales</taxon>
        <taxon>Basidiobolaceae</taxon>
        <taxon>Basidiobolus</taxon>
    </lineage>
</organism>
<evidence type="ECO:0000256" key="2">
    <source>
        <dbReference type="ARBA" id="ARBA00022448"/>
    </source>
</evidence>
<evidence type="ECO:0000256" key="6">
    <source>
        <dbReference type="RuleBase" id="RU364010"/>
    </source>
</evidence>
<dbReference type="GO" id="GO:0000221">
    <property type="term" value="C:vacuolar proton-transporting V-type ATPase, V1 domain"/>
    <property type="evidence" value="ECO:0007669"/>
    <property type="project" value="TreeGrafter"/>
</dbReference>